<dbReference type="EMBL" id="CP089291">
    <property type="protein sequence ID" value="UOF91744.1"/>
    <property type="molecule type" value="Genomic_DNA"/>
</dbReference>
<keyword evidence="1" id="KW-0812">Transmembrane</keyword>
<sequence>MISLHSLILDNIEVITLTVLGLLILIFILLLMFLIRFAQLRKQYQRIMTVKKKLDLEQLLFQYVEDVQKSMHEQKQLSISIESLEQRITNKLGTIGVIRFNAFGNTGSDLSYAVALLNSKGDGVVLSSIYGREESRTYAKPVTQGSSTYPLTEEEKLAIQKALQTNES</sequence>
<dbReference type="RefSeq" id="WP_347438432.1">
    <property type="nucleotide sequence ID" value="NZ_CP089291.1"/>
</dbReference>
<keyword evidence="1" id="KW-0472">Membrane</keyword>
<reference evidence="2" key="1">
    <citation type="submission" date="2021-12" db="EMBL/GenBank/DDBJ databases">
        <title>Alicyclobacillaceae gen. nov., sp. nov., isolated from chalcocite enrichment system.</title>
        <authorList>
            <person name="Jiang Z."/>
        </authorList>
    </citation>
    <scope>NUCLEOTIDE SEQUENCE</scope>
    <source>
        <strain evidence="2">MYW30-H2</strain>
    </source>
</reference>
<dbReference type="InterPro" id="IPR027981">
    <property type="entry name" value="DUF4446"/>
</dbReference>
<keyword evidence="3" id="KW-1185">Reference proteome</keyword>
<organism evidence="2 3">
    <name type="scientific">Fodinisporobacter ferrooxydans</name>
    <dbReference type="NCBI Taxonomy" id="2901836"/>
    <lineage>
        <taxon>Bacteria</taxon>
        <taxon>Bacillati</taxon>
        <taxon>Bacillota</taxon>
        <taxon>Bacilli</taxon>
        <taxon>Bacillales</taxon>
        <taxon>Alicyclobacillaceae</taxon>
        <taxon>Fodinisporobacter</taxon>
    </lineage>
</organism>
<evidence type="ECO:0000256" key="1">
    <source>
        <dbReference type="SAM" id="Phobius"/>
    </source>
</evidence>
<keyword evidence="1" id="KW-1133">Transmembrane helix</keyword>
<evidence type="ECO:0000313" key="3">
    <source>
        <dbReference type="Proteomes" id="UP000830167"/>
    </source>
</evidence>
<proteinExistence type="predicted"/>
<protein>
    <submittedName>
        <fullName evidence="2">DUF4446 family protein</fullName>
    </submittedName>
</protein>
<evidence type="ECO:0000313" key="2">
    <source>
        <dbReference type="EMBL" id="UOF91744.1"/>
    </source>
</evidence>
<dbReference type="Pfam" id="PF14584">
    <property type="entry name" value="DUF4446"/>
    <property type="match status" value="1"/>
</dbReference>
<name>A0ABY4CP25_9BACL</name>
<dbReference type="Proteomes" id="UP000830167">
    <property type="component" value="Chromosome"/>
</dbReference>
<feature type="transmembrane region" description="Helical" evidence="1">
    <location>
        <begin position="14"/>
        <end position="38"/>
    </location>
</feature>
<gene>
    <name evidence="2" type="ORF">LSG31_05705</name>
</gene>
<accession>A0ABY4CP25</accession>